<dbReference type="SUPFAM" id="SSF102114">
    <property type="entry name" value="Radical SAM enzymes"/>
    <property type="match status" value="1"/>
</dbReference>
<dbReference type="GO" id="GO:0061799">
    <property type="term" value="F:cyclic pyranopterin monophosphate synthase activity"/>
    <property type="evidence" value="ECO:0007669"/>
    <property type="project" value="TreeGrafter"/>
</dbReference>
<dbReference type="SFLD" id="SFLDG01383">
    <property type="entry name" value="cyclic_pyranopterin_phosphate"/>
    <property type="match status" value="1"/>
</dbReference>
<evidence type="ECO:0000256" key="2">
    <source>
        <dbReference type="ARBA" id="ARBA00022485"/>
    </source>
</evidence>
<evidence type="ECO:0000256" key="8">
    <source>
        <dbReference type="ARBA" id="ARBA00023134"/>
    </source>
</evidence>
<dbReference type="Gene3D" id="3.20.20.70">
    <property type="entry name" value="Aldolase class I"/>
    <property type="match status" value="1"/>
</dbReference>
<evidence type="ECO:0000256" key="4">
    <source>
        <dbReference type="ARBA" id="ARBA00022723"/>
    </source>
</evidence>
<keyword evidence="8 12" id="KW-0342">GTP-binding</keyword>
<dbReference type="PANTHER" id="PTHR22960">
    <property type="entry name" value="MOLYBDOPTERIN COFACTOR SYNTHESIS PROTEIN A"/>
    <property type="match status" value="1"/>
</dbReference>
<feature type="binding site" evidence="12">
    <location>
        <position position="150"/>
    </location>
    <ligand>
        <name>S-adenosyl-L-methionine</name>
        <dbReference type="ChEBI" id="CHEBI:59789"/>
    </ligand>
</feature>
<feature type="binding site" evidence="12">
    <location>
        <position position="99"/>
    </location>
    <ligand>
        <name>S-adenosyl-L-methionine</name>
        <dbReference type="ChEBI" id="CHEBI:59789"/>
    </ligand>
</feature>
<evidence type="ECO:0000256" key="1">
    <source>
        <dbReference type="ARBA" id="ARBA00012167"/>
    </source>
</evidence>
<dbReference type="InterPro" id="IPR010505">
    <property type="entry name" value="MoaA_twitch"/>
</dbReference>
<sequence length="357" mass="38802">MSLGMPQIVTAPRITKLVPGEVEPPLNPAPNLLVDSYGRRHRDLRISLTDRCNLRCTYCMPEEGMDWIAAANMLTLPEMTRIAAVAVACGVDEIRLTGGEPLMRPDIVAVVESLASLPGAPEISMTTNGLRLDRLAPQLKAAGLTRFNVSLDTIDRDRYLKMTRRDRIHQVFAGLDAIDAAGFTGTKLNAVLMTDMNEDEAPTLLRFALERGYELRIIEQMPLDAGHSWSREGMITADEILASIEAEFALTPVPARGAAPAERWYVNGTDATVGVIASVTRPFCGACDRIRLTSDGQLRNCLFARTETDLRSMLRAGCTDDDIAAALGLSISQKLPGHGINDPDFIQPERGMSAIGG</sequence>
<dbReference type="CDD" id="cd21117">
    <property type="entry name" value="Twitch_MoaA"/>
    <property type="match status" value="1"/>
</dbReference>
<dbReference type="PANTHER" id="PTHR22960:SF0">
    <property type="entry name" value="MOLYBDENUM COFACTOR BIOSYNTHESIS PROTEIN 1"/>
    <property type="match status" value="1"/>
</dbReference>
<feature type="binding site" evidence="12">
    <location>
        <begin position="289"/>
        <end position="291"/>
    </location>
    <ligand>
        <name>GTP</name>
        <dbReference type="ChEBI" id="CHEBI:37565"/>
    </ligand>
</feature>
<feature type="binding site" evidence="12">
    <location>
        <position position="284"/>
    </location>
    <ligand>
        <name>[4Fe-4S] cluster</name>
        <dbReference type="ChEBI" id="CHEBI:49883"/>
        <label>2</label>
        <note>4Fe-4S-substrate</note>
    </ligand>
</feature>
<feature type="binding site" evidence="12">
    <location>
        <position position="187"/>
    </location>
    <ligand>
        <name>GTP</name>
        <dbReference type="ChEBI" id="CHEBI:37565"/>
    </ligand>
</feature>
<dbReference type="GO" id="GO:0051539">
    <property type="term" value="F:4 iron, 4 sulfur cluster binding"/>
    <property type="evidence" value="ECO:0007669"/>
    <property type="project" value="UniProtKB-UniRule"/>
</dbReference>
<dbReference type="GO" id="GO:1904047">
    <property type="term" value="F:S-adenosyl-L-methionine binding"/>
    <property type="evidence" value="ECO:0007669"/>
    <property type="project" value="UniProtKB-UniRule"/>
</dbReference>
<dbReference type="GO" id="GO:0006777">
    <property type="term" value="P:Mo-molybdopterin cofactor biosynthetic process"/>
    <property type="evidence" value="ECO:0007669"/>
    <property type="project" value="UniProtKB-UniRule"/>
</dbReference>
<comment type="cofactor">
    <cofactor evidence="12">
        <name>[4Fe-4S] cluster</name>
        <dbReference type="ChEBI" id="CHEBI:49883"/>
    </cofactor>
    <text evidence="12">Binds 2 [4Fe-4S] clusters. Binds 1 [4Fe-4S] cluster coordinated with 3 cysteines and an exchangeable S-adenosyl-L-methionine and 1 [4Fe-4S] cluster coordinated with 3 cysteines and the GTP-derived substrate.</text>
</comment>
<dbReference type="InterPro" id="IPR013483">
    <property type="entry name" value="MoaA"/>
</dbReference>
<dbReference type="InterPro" id="IPR050105">
    <property type="entry name" value="MoCo_biosynth_MoaA/MoaC"/>
</dbReference>
<evidence type="ECO:0000259" key="13">
    <source>
        <dbReference type="PROSITE" id="PS51918"/>
    </source>
</evidence>
<comment type="catalytic activity">
    <reaction evidence="11 12">
        <text>GTP + AH2 + S-adenosyl-L-methionine = (8S)-3',8-cyclo-7,8-dihydroguanosine 5'-triphosphate + 5'-deoxyadenosine + L-methionine + A + H(+)</text>
        <dbReference type="Rhea" id="RHEA:49576"/>
        <dbReference type="ChEBI" id="CHEBI:13193"/>
        <dbReference type="ChEBI" id="CHEBI:15378"/>
        <dbReference type="ChEBI" id="CHEBI:17319"/>
        <dbReference type="ChEBI" id="CHEBI:17499"/>
        <dbReference type="ChEBI" id="CHEBI:37565"/>
        <dbReference type="ChEBI" id="CHEBI:57844"/>
        <dbReference type="ChEBI" id="CHEBI:59789"/>
        <dbReference type="ChEBI" id="CHEBI:131766"/>
        <dbReference type="EC" id="4.1.99.22"/>
    </reaction>
</comment>
<dbReference type="GO" id="GO:0046872">
    <property type="term" value="F:metal ion binding"/>
    <property type="evidence" value="ECO:0007669"/>
    <property type="project" value="UniProtKB-KW"/>
</dbReference>
<dbReference type="SFLD" id="SFLDG01067">
    <property type="entry name" value="SPASM/twitch_domain_containing"/>
    <property type="match status" value="1"/>
</dbReference>
<dbReference type="InterPro" id="IPR006638">
    <property type="entry name" value="Elp3/MiaA/NifB-like_rSAM"/>
</dbReference>
<keyword evidence="3 12" id="KW-0949">S-adenosyl-L-methionine</keyword>
<dbReference type="SFLD" id="SFLDS00029">
    <property type="entry name" value="Radical_SAM"/>
    <property type="match status" value="1"/>
</dbReference>
<feature type="binding site" evidence="12">
    <location>
        <position position="56"/>
    </location>
    <ligand>
        <name>[4Fe-4S] cluster</name>
        <dbReference type="ChEBI" id="CHEBI:49883"/>
        <label>1</label>
        <note>4Fe-4S-S-AdoMet</note>
    </ligand>
</feature>
<evidence type="ECO:0000256" key="5">
    <source>
        <dbReference type="ARBA" id="ARBA00022741"/>
    </source>
</evidence>
<evidence type="ECO:0000256" key="9">
    <source>
        <dbReference type="ARBA" id="ARBA00023150"/>
    </source>
</evidence>
<feature type="binding site" evidence="12">
    <location>
        <position position="52"/>
    </location>
    <ligand>
        <name>[4Fe-4S] cluster</name>
        <dbReference type="ChEBI" id="CHEBI:49883"/>
        <label>1</label>
        <note>4Fe-4S-S-AdoMet</note>
    </ligand>
</feature>
<dbReference type="InterPro" id="IPR007197">
    <property type="entry name" value="rSAM"/>
</dbReference>
<dbReference type="AlphaFoldDB" id="A0AAU7E0H7"/>
<comment type="function">
    <text evidence="12">Catalyzes the cyclization of GTP to (8S)-3',8-cyclo-7,8-dihydroguanosine 5'-triphosphate.</text>
</comment>
<evidence type="ECO:0000256" key="12">
    <source>
        <dbReference type="HAMAP-Rule" id="MF_01225"/>
    </source>
</evidence>
<proteinExistence type="inferred from homology"/>
<comment type="subunit">
    <text evidence="12">Monomer and homodimer.</text>
</comment>
<comment type="pathway">
    <text evidence="12">Cofactor biosynthesis; molybdopterin biosynthesis.</text>
</comment>
<accession>A0AAU7E0H7</accession>
<protein>
    <recommendedName>
        <fullName evidence="1 12">GTP 3',8-cyclase</fullName>
        <ecNumber evidence="1 12">4.1.99.22</ecNumber>
    </recommendedName>
    <alternativeName>
        <fullName evidence="12">Molybdenum cofactor biosynthesis protein A</fullName>
    </alternativeName>
</protein>
<evidence type="ECO:0000256" key="7">
    <source>
        <dbReference type="ARBA" id="ARBA00023014"/>
    </source>
</evidence>
<feature type="binding site" evidence="12">
    <location>
        <position position="126"/>
    </location>
    <ligand>
        <name>GTP</name>
        <dbReference type="ChEBI" id="CHEBI:37565"/>
    </ligand>
</feature>
<dbReference type="InterPro" id="IPR058240">
    <property type="entry name" value="rSAM_sf"/>
</dbReference>
<keyword evidence="4 12" id="KW-0479">Metal-binding</keyword>
<dbReference type="InterPro" id="IPR013785">
    <property type="entry name" value="Aldolase_TIM"/>
</dbReference>
<dbReference type="PROSITE" id="PS01305">
    <property type="entry name" value="MOAA_NIFB_PQQE"/>
    <property type="match status" value="1"/>
</dbReference>
<dbReference type="PROSITE" id="PS51918">
    <property type="entry name" value="RADICAL_SAM"/>
    <property type="match status" value="1"/>
</dbReference>
<feature type="binding site" evidence="12">
    <location>
        <position position="45"/>
    </location>
    <ligand>
        <name>GTP</name>
        <dbReference type="ChEBI" id="CHEBI:37565"/>
    </ligand>
</feature>
<dbReference type="InterPro" id="IPR000385">
    <property type="entry name" value="MoaA_NifB_PqqE_Fe-S-bd_CS"/>
</dbReference>
<feature type="binding site" evidence="12">
    <location>
        <position position="301"/>
    </location>
    <ligand>
        <name>[4Fe-4S] cluster</name>
        <dbReference type="ChEBI" id="CHEBI:49883"/>
        <label>2</label>
        <note>4Fe-4S-substrate</note>
    </ligand>
</feature>
<evidence type="ECO:0000256" key="3">
    <source>
        <dbReference type="ARBA" id="ARBA00022691"/>
    </source>
</evidence>
<evidence type="ECO:0000256" key="6">
    <source>
        <dbReference type="ARBA" id="ARBA00023004"/>
    </source>
</evidence>
<comment type="similarity">
    <text evidence="12">Belongs to the radical SAM superfamily. MoaA family.</text>
</comment>
<evidence type="ECO:0000256" key="11">
    <source>
        <dbReference type="ARBA" id="ARBA00048697"/>
    </source>
</evidence>
<dbReference type="SMART" id="SM00729">
    <property type="entry name" value="Elp3"/>
    <property type="match status" value="1"/>
</dbReference>
<dbReference type="SFLD" id="SFLDG01386">
    <property type="entry name" value="main_SPASM_domain-containing"/>
    <property type="match status" value="1"/>
</dbReference>
<evidence type="ECO:0000313" key="14">
    <source>
        <dbReference type="EMBL" id="XBH22768.1"/>
    </source>
</evidence>
<feature type="binding site" evidence="12">
    <location>
        <position position="287"/>
    </location>
    <ligand>
        <name>[4Fe-4S] cluster</name>
        <dbReference type="ChEBI" id="CHEBI:49883"/>
        <label>2</label>
        <note>4Fe-4S-substrate</note>
    </ligand>
</feature>
<feature type="binding site" evidence="12">
    <location>
        <position position="59"/>
    </location>
    <ligand>
        <name>[4Fe-4S] cluster</name>
        <dbReference type="ChEBI" id="CHEBI:49883"/>
        <label>1</label>
        <note>4Fe-4S-S-AdoMet</note>
    </ligand>
</feature>
<dbReference type="EC" id="4.1.99.22" evidence="1 12"/>
<dbReference type="Pfam" id="PF06463">
    <property type="entry name" value="Mob_synth_C"/>
    <property type="match status" value="1"/>
</dbReference>
<keyword evidence="6 12" id="KW-0408">Iron</keyword>
<dbReference type="EMBL" id="CP146203">
    <property type="protein sequence ID" value="XBH22768.1"/>
    <property type="molecule type" value="Genomic_DNA"/>
</dbReference>
<feature type="binding site" evidence="12">
    <location>
        <position position="58"/>
    </location>
    <ligand>
        <name>S-adenosyl-L-methionine</name>
        <dbReference type="ChEBI" id="CHEBI:59789"/>
    </ligand>
</feature>
<keyword evidence="9 12" id="KW-0501">Molybdenum cofactor biosynthesis</keyword>
<feature type="domain" description="Radical SAM core" evidence="13">
    <location>
        <begin position="36"/>
        <end position="261"/>
    </location>
</feature>
<dbReference type="CDD" id="cd01335">
    <property type="entry name" value="Radical_SAM"/>
    <property type="match status" value="1"/>
</dbReference>
<keyword evidence="5 12" id="KW-0547">Nucleotide-binding</keyword>
<dbReference type="GO" id="GO:0005525">
    <property type="term" value="F:GTP binding"/>
    <property type="evidence" value="ECO:0007669"/>
    <property type="project" value="UniProtKB-UniRule"/>
</dbReference>
<reference evidence="14" key="1">
    <citation type="submission" date="2024-02" db="EMBL/GenBank/DDBJ databases">
        <title>Tomenella chthoni gen. nov. sp. nov., a member of the family Jonesiaceae isolated from bat guano.</title>
        <authorList>
            <person name="Miller S.L."/>
            <person name="King J."/>
            <person name="Sankaranarayanan K."/>
            <person name="Lawson P.A."/>
        </authorList>
    </citation>
    <scope>NUCLEOTIDE SEQUENCE</scope>
    <source>
        <strain evidence="14">BS-20</strain>
    </source>
</reference>
<dbReference type="GO" id="GO:0061798">
    <property type="term" value="F:GTP 3',8'-cyclase activity"/>
    <property type="evidence" value="ECO:0007669"/>
    <property type="project" value="UniProtKB-UniRule"/>
</dbReference>
<keyword evidence="2 12" id="KW-0004">4Fe-4S</keyword>
<keyword evidence="10 12" id="KW-0456">Lyase</keyword>
<feature type="binding site" evidence="12">
    <location>
        <position position="95"/>
    </location>
    <ligand>
        <name>GTP</name>
        <dbReference type="ChEBI" id="CHEBI:37565"/>
    </ligand>
</feature>
<feature type="binding site" evidence="12">
    <location>
        <position position="221"/>
    </location>
    <ligand>
        <name>S-adenosyl-L-methionine</name>
        <dbReference type="ChEBI" id="CHEBI:59789"/>
    </ligand>
</feature>
<keyword evidence="7 12" id="KW-0411">Iron-sulfur</keyword>
<dbReference type="InterPro" id="IPR040064">
    <property type="entry name" value="MoaA-like"/>
</dbReference>
<dbReference type="NCBIfam" id="TIGR02666">
    <property type="entry name" value="moaA"/>
    <property type="match status" value="1"/>
</dbReference>
<evidence type="ECO:0000256" key="10">
    <source>
        <dbReference type="ARBA" id="ARBA00023239"/>
    </source>
</evidence>
<gene>
    <name evidence="12 14" type="primary">moaA</name>
    <name evidence="14" type="ORF">V5R04_06000</name>
</gene>
<dbReference type="Pfam" id="PF04055">
    <property type="entry name" value="Radical_SAM"/>
    <property type="match status" value="1"/>
</dbReference>
<name>A0AAU7E0H7_9MICO</name>
<dbReference type="HAMAP" id="MF_01225_B">
    <property type="entry name" value="MoaA_B"/>
    <property type="match status" value="1"/>
</dbReference>
<organism evidence="14">
    <name type="scientific">Jonesiaceae bacterium BS-20</name>
    <dbReference type="NCBI Taxonomy" id="3120821"/>
    <lineage>
        <taxon>Bacteria</taxon>
        <taxon>Bacillati</taxon>
        <taxon>Actinomycetota</taxon>
        <taxon>Actinomycetes</taxon>
        <taxon>Micrococcales</taxon>
        <taxon>Jonesiaceae</taxon>
    </lineage>
</organism>